<dbReference type="PANTHER" id="PTHR43640:SF1">
    <property type="entry name" value="THIOREDOXIN-DEPENDENT PEROXIREDOXIN"/>
    <property type="match status" value="1"/>
</dbReference>
<dbReference type="InterPro" id="IPR047262">
    <property type="entry name" value="PRX-like1"/>
</dbReference>
<evidence type="ECO:0000313" key="3">
    <source>
        <dbReference type="Proteomes" id="UP001501772"/>
    </source>
</evidence>
<sequence length="180" mass="20390">MNKIYAQDLKSQQVGLFANIKSFKLESISPSHPVKLNKSCAFIFLSPECPLSRNYIPELKQIQEKYKNCEIIGVFAGKSYTVQEIRTFLKDYKITFPAIYDGQKKLAKLLNAKVTPEVILLDKNGKRIYSGLIDDKIIELGQQKQVASKHFLTDAIEAIETERKVLIGSTMPIGCYINDL</sequence>
<name>A0ABP8BMP7_9SPHI</name>
<proteinExistence type="predicted"/>
<feature type="domain" description="Alkyl hydroperoxide reductase subunit C/ Thiol specific antioxidant" evidence="1">
    <location>
        <begin position="37"/>
        <end position="126"/>
    </location>
</feature>
<accession>A0ABP8BMP7</accession>
<comment type="caution">
    <text evidence="2">The sequence shown here is derived from an EMBL/GenBank/DDBJ whole genome shotgun (WGS) entry which is preliminary data.</text>
</comment>
<organism evidence="2 3">
    <name type="scientific">Pedobacter jeongneungensis</name>
    <dbReference type="NCBI Taxonomy" id="947309"/>
    <lineage>
        <taxon>Bacteria</taxon>
        <taxon>Pseudomonadati</taxon>
        <taxon>Bacteroidota</taxon>
        <taxon>Sphingobacteriia</taxon>
        <taxon>Sphingobacteriales</taxon>
        <taxon>Sphingobacteriaceae</taxon>
        <taxon>Pedobacter</taxon>
    </lineage>
</organism>
<dbReference type="Pfam" id="PF00578">
    <property type="entry name" value="AhpC-TSA"/>
    <property type="match status" value="1"/>
</dbReference>
<dbReference type="Proteomes" id="UP001501772">
    <property type="component" value="Unassembled WGS sequence"/>
</dbReference>
<reference evidence="3" key="1">
    <citation type="journal article" date="2019" name="Int. J. Syst. Evol. Microbiol.">
        <title>The Global Catalogue of Microorganisms (GCM) 10K type strain sequencing project: providing services to taxonomists for standard genome sequencing and annotation.</title>
        <authorList>
            <consortium name="The Broad Institute Genomics Platform"/>
            <consortium name="The Broad Institute Genome Sequencing Center for Infectious Disease"/>
            <person name="Wu L."/>
            <person name="Ma J."/>
        </authorList>
    </citation>
    <scope>NUCLEOTIDE SEQUENCE [LARGE SCALE GENOMIC DNA]</scope>
    <source>
        <strain evidence="3">JCM 17626</strain>
    </source>
</reference>
<dbReference type="InterPro" id="IPR036249">
    <property type="entry name" value="Thioredoxin-like_sf"/>
</dbReference>
<dbReference type="InterPro" id="IPR000866">
    <property type="entry name" value="AhpC/TSA"/>
</dbReference>
<dbReference type="PANTHER" id="PTHR43640">
    <property type="entry name" value="OS07G0260300 PROTEIN"/>
    <property type="match status" value="1"/>
</dbReference>
<dbReference type="SUPFAM" id="SSF52833">
    <property type="entry name" value="Thioredoxin-like"/>
    <property type="match status" value="1"/>
</dbReference>
<evidence type="ECO:0000313" key="2">
    <source>
        <dbReference type="EMBL" id="GAA4210310.1"/>
    </source>
</evidence>
<protein>
    <recommendedName>
        <fullName evidence="1">Alkyl hydroperoxide reductase subunit C/ Thiol specific antioxidant domain-containing protein</fullName>
    </recommendedName>
</protein>
<evidence type="ECO:0000259" key="1">
    <source>
        <dbReference type="Pfam" id="PF00578"/>
    </source>
</evidence>
<dbReference type="EMBL" id="BAABBY010000009">
    <property type="protein sequence ID" value="GAA4210310.1"/>
    <property type="molecule type" value="Genomic_DNA"/>
</dbReference>
<dbReference type="RefSeq" id="WP_344852950.1">
    <property type="nucleotide sequence ID" value="NZ_BAABBY010000009.1"/>
</dbReference>
<dbReference type="Gene3D" id="3.40.30.10">
    <property type="entry name" value="Glutaredoxin"/>
    <property type="match status" value="1"/>
</dbReference>
<gene>
    <name evidence="2" type="ORF">GCM10022289_37480</name>
</gene>
<keyword evidence="3" id="KW-1185">Reference proteome</keyword>